<protein>
    <submittedName>
        <fullName evidence="2">NAD-binding domain and a Fe-S cluster-containing protein</fullName>
    </submittedName>
</protein>
<dbReference type="EMBL" id="FODV01000020">
    <property type="protein sequence ID" value="SEP19620.1"/>
    <property type="molecule type" value="Genomic_DNA"/>
</dbReference>
<evidence type="ECO:0000259" key="1">
    <source>
        <dbReference type="Pfam" id="PF01593"/>
    </source>
</evidence>
<name>A0A1H8VWB6_9EURY</name>
<accession>A0A1H8VWB6</accession>
<dbReference type="InterPro" id="IPR036188">
    <property type="entry name" value="FAD/NAD-bd_sf"/>
</dbReference>
<evidence type="ECO:0000313" key="3">
    <source>
        <dbReference type="Proteomes" id="UP000199126"/>
    </source>
</evidence>
<dbReference type="Pfam" id="PF01593">
    <property type="entry name" value="Amino_oxidase"/>
    <property type="match status" value="1"/>
</dbReference>
<dbReference type="Gene3D" id="3.50.50.60">
    <property type="entry name" value="FAD/NAD(P)-binding domain"/>
    <property type="match status" value="1"/>
</dbReference>
<feature type="domain" description="Amine oxidase" evidence="1">
    <location>
        <begin position="19"/>
        <end position="497"/>
    </location>
</feature>
<evidence type="ECO:0000313" key="2">
    <source>
        <dbReference type="EMBL" id="SEP19620.1"/>
    </source>
</evidence>
<organism evidence="2 3">
    <name type="scientific">Halogranum amylolyticum</name>
    <dbReference type="NCBI Taxonomy" id="660520"/>
    <lineage>
        <taxon>Archaea</taxon>
        <taxon>Methanobacteriati</taxon>
        <taxon>Methanobacteriota</taxon>
        <taxon>Stenosarchaea group</taxon>
        <taxon>Halobacteria</taxon>
        <taxon>Halobacteriales</taxon>
        <taxon>Haloferacaceae</taxon>
    </lineage>
</organism>
<sequence>MYKPREVVTQTVAILGGGIGGLSAAHELIERGFEVTVNEAKGRFGGKARSIPISDETQVLGEHGFRFFPGFYRHVTDTMSRIPYGEHHTVADNLVPTSQSLMARMTGEEAVASTKTPETLDEWAETLRPGNSSNSLSGSEARFFAERMLTLLTSCDKRRENELENISWWDYIEAERMSEPYQQLAAVTQLLVALRPQDGSARTFGQIYLQLIRGQLDPTMEAERILNGPTSKAWIEPWVTYLQDNGVEFVHDAPVTAINCTRERVTSVTVDRAGSTEEVQADYYVAALPVEAMVELLTEELRRGAPSLARLDRIDTGWMSGIQFYLSEDTPLVHGHQLYLDSPWALTSISQQQFWEEYTLSGESDGTIEGVLSVIISDWDKPGILYDKPARDCTPDEIKAETWAQLKAHLNRNGTERLSDDVLVESFLNPAIEETDTGVVNREPLLVNTAGSLRYRPSAATKLENFVLASDYVRTNTDLASMESANEAARRAVNAILKHSGVRAPYCKIWELEEPRIFKPLKAQDAIRYQLGLPHPGETFKGISTPSRMLSLRSR</sequence>
<dbReference type="PANTHER" id="PTHR42923">
    <property type="entry name" value="PROTOPORPHYRINOGEN OXIDASE"/>
    <property type="match status" value="1"/>
</dbReference>
<reference evidence="3" key="1">
    <citation type="submission" date="2016-10" db="EMBL/GenBank/DDBJ databases">
        <authorList>
            <person name="Varghese N."/>
            <person name="Submissions S."/>
        </authorList>
    </citation>
    <scope>NUCLEOTIDE SEQUENCE [LARGE SCALE GENOMIC DNA]</scope>
    <source>
        <strain evidence="3">CGMCC 1.10121</strain>
    </source>
</reference>
<gene>
    <name evidence="2" type="ORF">SAMN04487948_12040</name>
</gene>
<dbReference type="PANTHER" id="PTHR42923:SF46">
    <property type="entry name" value="AMINE OXIDASE"/>
    <property type="match status" value="1"/>
</dbReference>
<dbReference type="GO" id="GO:0016491">
    <property type="term" value="F:oxidoreductase activity"/>
    <property type="evidence" value="ECO:0007669"/>
    <property type="project" value="InterPro"/>
</dbReference>
<dbReference type="SUPFAM" id="SSF51905">
    <property type="entry name" value="FAD/NAD(P)-binding domain"/>
    <property type="match status" value="1"/>
</dbReference>
<dbReference type="AlphaFoldDB" id="A0A1H8VWB6"/>
<dbReference type="InterPro" id="IPR050464">
    <property type="entry name" value="Zeta_carotene_desat/Oxidored"/>
</dbReference>
<keyword evidence="3" id="KW-1185">Reference proteome</keyword>
<dbReference type="Proteomes" id="UP000199126">
    <property type="component" value="Unassembled WGS sequence"/>
</dbReference>
<dbReference type="RefSeq" id="WP_089827374.1">
    <property type="nucleotide sequence ID" value="NZ_FODV01000020.1"/>
</dbReference>
<dbReference type="InterPro" id="IPR002937">
    <property type="entry name" value="Amino_oxidase"/>
</dbReference>
<proteinExistence type="predicted"/>